<dbReference type="EMBL" id="AP022588">
    <property type="protein sequence ID" value="BBY28478.1"/>
    <property type="molecule type" value="Genomic_DNA"/>
</dbReference>
<evidence type="ECO:0000256" key="6">
    <source>
        <dbReference type="ARBA" id="ARBA00022840"/>
    </source>
</evidence>
<evidence type="ECO:0000256" key="7">
    <source>
        <dbReference type="ARBA" id="ARBA00023136"/>
    </source>
</evidence>
<accession>A0A7I7QQ25</accession>
<evidence type="ECO:0000313" key="9">
    <source>
        <dbReference type="EMBL" id="BBY28478.1"/>
    </source>
</evidence>
<evidence type="ECO:0000256" key="2">
    <source>
        <dbReference type="ARBA" id="ARBA00005417"/>
    </source>
</evidence>
<keyword evidence="10" id="KW-1185">Reference proteome</keyword>
<dbReference type="InterPro" id="IPR003439">
    <property type="entry name" value="ABC_transporter-like_ATP-bd"/>
</dbReference>
<evidence type="ECO:0000259" key="8">
    <source>
        <dbReference type="PROSITE" id="PS50893"/>
    </source>
</evidence>
<evidence type="ECO:0000256" key="5">
    <source>
        <dbReference type="ARBA" id="ARBA00022741"/>
    </source>
</evidence>
<dbReference type="KEGG" id="msei:MSEDJ_25740"/>
<dbReference type="RefSeq" id="WP_163797383.1">
    <property type="nucleotide sequence ID" value="NZ_AP022588.1"/>
</dbReference>
<dbReference type="GO" id="GO:0016887">
    <property type="term" value="F:ATP hydrolysis activity"/>
    <property type="evidence" value="ECO:0007669"/>
    <property type="project" value="InterPro"/>
</dbReference>
<evidence type="ECO:0000313" key="10">
    <source>
        <dbReference type="Proteomes" id="UP000467193"/>
    </source>
</evidence>
<dbReference type="Pfam" id="PF08352">
    <property type="entry name" value="oligo_HPY"/>
    <property type="match status" value="1"/>
</dbReference>
<dbReference type="AlphaFoldDB" id="A0A7I7QQ25"/>
<dbReference type="GO" id="GO:0005886">
    <property type="term" value="C:plasma membrane"/>
    <property type="evidence" value="ECO:0007669"/>
    <property type="project" value="UniProtKB-SubCell"/>
</dbReference>
<reference evidence="9 10" key="1">
    <citation type="journal article" date="2019" name="Emerg. Microbes Infect.">
        <title>Comprehensive subspecies identification of 175 nontuberculous mycobacteria species based on 7547 genomic profiles.</title>
        <authorList>
            <person name="Matsumoto Y."/>
            <person name="Kinjo T."/>
            <person name="Motooka D."/>
            <person name="Nabeya D."/>
            <person name="Jung N."/>
            <person name="Uechi K."/>
            <person name="Horii T."/>
            <person name="Iida T."/>
            <person name="Fujita J."/>
            <person name="Nakamura S."/>
        </authorList>
    </citation>
    <scope>NUCLEOTIDE SEQUENCE [LARGE SCALE GENOMIC DNA]</scope>
    <source>
        <strain evidence="9 10">JCM 17899</strain>
    </source>
</reference>
<keyword evidence="6 9" id="KW-0067">ATP-binding</keyword>
<proteinExistence type="inferred from homology"/>
<dbReference type="Pfam" id="PF00005">
    <property type="entry name" value="ABC_tran"/>
    <property type="match status" value="1"/>
</dbReference>
<comment type="subcellular location">
    <subcellularLocation>
        <location evidence="1">Cell membrane</location>
        <topology evidence="1">Peripheral membrane protein</topology>
    </subcellularLocation>
</comment>
<evidence type="ECO:0000256" key="3">
    <source>
        <dbReference type="ARBA" id="ARBA00022448"/>
    </source>
</evidence>
<organism evidence="9 10">
    <name type="scientific">Mycolicibacterium sediminis</name>
    <dbReference type="NCBI Taxonomy" id="1286180"/>
    <lineage>
        <taxon>Bacteria</taxon>
        <taxon>Bacillati</taxon>
        <taxon>Actinomycetota</taxon>
        <taxon>Actinomycetes</taxon>
        <taxon>Mycobacteriales</taxon>
        <taxon>Mycobacteriaceae</taxon>
        <taxon>Mycolicibacterium</taxon>
    </lineage>
</organism>
<sequence>MTTPLLEVDSLSVTLPVDGRPQTVVSDVSFSVGAGEALGLVGESGSGKSMTARAIMRLLPKGASTLGDVRFDGTSVPDMSAKSLREWRSMRVAMVFQDPRAHINPVRPIGDFLCEVLVANRKVGRKQAERRAVEALRTVHVADAERRLRQYSYEFSGGLLQRVMIAAALITEPQLLLADEPTTALDVTTQEEVMAIIDELRRDRQMSMVFITHDLELAAAVCDRTAVMYAGRLVEERASDRLHRDGAHPYTRALLGARPSLDVDGERGTLAAIPGRPLAGYEAPDGCAFADRCPYCHPVCRSERPELTPVHNGLAACHFAERIADGTVLEGLPRA</sequence>
<dbReference type="CDD" id="cd03257">
    <property type="entry name" value="ABC_NikE_OppD_transporters"/>
    <property type="match status" value="1"/>
</dbReference>
<dbReference type="NCBIfam" id="TIGR01727">
    <property type="entry name" value="oligo_HPY"/>
    <property type="match status" value="1"/>
</dbReference>
<dbReference type="PANTHER" id="PTHR43297:SF2">
    <property type="entry name" value="DIPEPTIDE TRANSPORT ATP-BINDING PROTEIN DPPD"/>
    <property type="match status" value="1"/>
</dbReference>
<dbReference type="Gene3D" id="3.40.50.300">
    <property type="entry name" value="P-loop containing nucleotide triphosphate hydrolases"/>
    <property type="match status" value="1"/>
</dbReference>
<dbReference type="InterPro" id="IPR013563">
    <property type="entry name" value="Oligopep_ABC_C"/>
</dbReference>
<keyword evidence="3" id="KW-0813">Transport</keyword>
<protein>
    <submittedName>
        <fullName evidence="9">ABC transporter ATP-binding protein</fullName>
    </submittedName>
</protein>
<evidence type="ECO:0000256" key="1">
    <source>
        <dbReference type="ARBA" id="ARBA00004202"/>
    </source>
</evidence>
<evidence type="ECO:0000256" key="4">
    <source>
        <dbReference type="ARBA" id="ARBA00022475"/>
    </source>
</evidence>
<dbReference type="InterPro" id="IPR027417">
    <property type="entry name" value="P-loop_NTPase"/>
</dbReference>
<keyword evidence="5" id="KW-0547">Nucleotide-binding</keyword>
<dbReference type="GO" id="GO:0005524">
    <property type="term" value="F:ATP binding"/>
    <property type="evidence" value="ECO:0007669"/>
    <property type="project" value="UniProtKB-KW"/>
</dbReference>
<dbReference type="SMART" id="SM00382">
    <property type="entry name" value="AAA"/>
    <property type="match status" value="1"/>
</dbReference>
<dbReference type="SUPFAM" id="SSF52540">
    <property type="entry name" value="P-loop containing nucleoside triphosphate hydrolases"/>
    <property type="match status" value="1"/>
</dbReference>
<feature type="domain" description="ABC transporter" evidence="8">
    <location>
        <begin position="6"/>
        <end position="255"/>
    </location>
</feature>
<dbReference type="PROSITE" id="PS50893">
    <property type="entry name" value="ABC_TRANSPORTER_2"/>
    <property type="match status" value="1"/>
</dbReference>
<dbReference type="InterPro" id="IPR003593">
    <property type="entry name" value="AAA+_ATPase"/>
</dbReference>
<dbReference type="PANTHER" id="PTHR43297">
    <property type="entry name" value="OLIGOPEPTIDE TRANSPORT ATP-BINDING PROTEIN APPD"/>
    <property type="match status" value="1"/>
</dbReference>
<gene>
    <name evidence="9" type="ORF">MSEDJ_25740</name>
</gene>
<comment type="similarity">
    <text evidence="2">Belongs to the ABC transporter superfamily.</text>
</comment>
<dbReference type="GO" id="GO:0015833">
    <property type="term" value="P:peptide transport"/>
    <property type="evidence" value="ECO:0007669"/>
    <property type="project" value="InterPro"/>
</dbReference>
<dbReference type="InterPro" id="IPR050388">
    <property type="entry name" value="ABC_Ni/Peptide_Import"/>
</dbReference>
<keyword evidence="7" id="KW-0472">Membrane</keyword>
<dbReference type="Proteomes" id="UP000467193">
    <property type="component" value="Chromosome"/>
</dbReference>
<name>A0A7I7QQ25_9MYCO</name>
<keyword evidence="4" id="KW-1003">Cell membrane</keyword>
<dbReference type="FunFam" id="3.40.50.300:FF:000016">
    <property type="entry name" value="Oligopeptide ABC transporter ATP-binding component"/>
    <property type="match status" value="1"/>
</dbReference>